<evidence type="ECO:0000256" key="6">
    <source>
        <dbReference type="ARBA" id="ARBA00023273"/>
    </source>
</evidence>
<evidence type="ECO:0000256" key="7">
    <source>
        <dbReference type="SAM" id="Coils"/>
    </source>
</evidence>
<reference evidence="9 10" key="1">
    <citation type="submission" date="2015-11" db="EMBL/GenBank/DDBJ databases">
        <title>Genomes and virulence difference between two physiological races of Phytophthora nicotianae.</title>
        <authorList>
            <person name="Liu H."/>
            <person name="Ma X."/>
            <person name="Yu H."/>
            <person name="Fang D."/>
            <person name="Li Y."/>
            <person name="Wang X."/>
            <person name="Wang W."/>
            <person name="Dong Y."/>
            <person name="Xiao B."/>
        </authorList>
    </citation>
    <scope>NUCLEOTIDE SEQUENCE [LARGE SCALE GENOMIC DNA]</scope>
    <source>
        <strain evidence="10">race 1</strain>
    </source>
</reference>
<dbReference type="GO" id="GO:0030992">
    <property type="term" value="C:intraciliary transport particle B"/>
    <property type="evidence" value="ECO:0007669"/>
    <property type="project" value="TreeGrafter"/>
</dbReference>
<dbReference type="EMBL" id="LNFP01000111">
    <property type="protein sequence ID" value="KUF97514.1"/>
    <property type="molecule type" value="Genomic_DNA"/>
</dbReference>
<feature type="compositionally biased region" description="Polar residues" evidence="8">
    <location>
        <begin position="334"/>
        <end position="357"/>
    </location>
</feature>
<evidence type="ECO:0008006" key="11">
    <source>
        <dbReference type="Google" id="ProtNLM"/>
    </source>
</evidence>
<comment type="similarity">
    <text evidence="2">Belongs to the CLUAP1 family.</text>
</comment>
<feature type="region of interest" description="Disordered" evidence="8">
    <location>
        <begin position="516"/>
        <end position="580"/>
    </location>
</feature>
<keyword evidence="5" id="KW-0969">Cilium</keyword>
<feature type="compositionally biased region" description="Low complexity" evidence="8">
    <location>
        <begin position="641"/>
        <end position="654"/>
    </location>
</feature>
<evidence type="ECO:0000256" key="1">
    <source>
        <dbReference type="ARBA" id="ARBA00004138"/>
    </source>
</evidence>
<accession>A0A0W8DMA8</accession>
<evidence type="ECO:0000256" key="5">
    <source>
        <dbReference type="ARBA" id="ARBA00023069"/>
    </source>
</evidence>
<dbReference type="Pfam" id="PF10234">
    <property type="entry name" value="Cluap1"/>
    <property type="match status" value="1"/>
</dbReference>
<dbReference type="GO" id="GO:0005815">
    <property type="term" value="C:microtubule organizing center"/>
    <property type="evidence" value="ECO:0007669"/>
    <property type="project" value="TreeGrafter"/>
</dbReference>
<comment type="caution">
    <text evidence="9">The sequence shown here is derived from an EMBL/GenBank/DDBJ whole genome shotgun (WGS) entry which is preliminary data.</text>
</comment>
<evidence type="ECO:0000313" key="10">
    <source>
        <dbReference type="Proteomes" id="UP000054636"/>
    </source>
</evidence>
<gene>
    <name evidence="9" type="ORF">AM588_10009549</name>
</gene>
<keyword evidence="6" id="KW-0966">Cell projection</keyword>
<evidence type="ECO:0000256" key="8">
    <source>
        <dbReference type="SAM" id="MobiDB-lite"/>
    </source>
</evidence>
<feature type="region of interest" description="Disordered" evidence="8">
    <location>
        <begin position="681"/>
        <end position="716"/>
    </location>
</feature>
<keyword evidence="3" id="KW-0970">Cilium biogenesis/degradation</keyword>
<evidence type="ECO:0000256" key="4">
    <source>
        <dbReference type="ARBA" id="ARBA00023054"/>
    </source>
</evidence>
<keyword evidence="4 7" id="KW-0175">Coiled coil</keyword>
<dbReference type="GO" id="GO:0060271">
    <property type="term" value="P:cilium assembly"/>
    <property type="evidence" value="ECO:0007669"/>
    <property type="project" value="TreeGrafter"/>
</dbReference>
<name>A0A0W8DMA8_PHYNI</name>
<evidence type="ECO:0000256" key="3">
    <source>
        <dbReference type="ARBA" id="ARBA00022794"/>
    </source>
</evidence>
<feature type="region of interest" description="Disordered" evidence="8">
    <location>
        <begin position="611"/>
        <end position="661"/>
    </location>
</feature>
<organism evidence="9 10">
    <name type="scientific">Phytophthora nicotianae</name>
    <name type="common">Potato buckeye rot agent</name>
    <name type="synonym">Phytophthora parasitica</name>
    <dbReference type="NCBI Taxonomy" id="4792"/>
    <lineage>
        <taxon>Eukaryota</taxon>
        <taxon>Sar</taxon>
        <taxon>Stramenopiles</taxon>
        <taxon>Oomycota</taxon>
        <taxon>Peronosporomycetes</taxon>
        <taxon>Peronosporales</taxon>
        <taxon>Peronosporaceae</taxon>
        <taxon>Phytophthora</taxon>
    </lineage>
</organism>
<dbReference type="GO" id="GO:0005929">
    <property type="term" value="C:cilium"/>
    <property type="evidence" value="ECO:0007669"/>
    <property type="project" value="UniProtKB-SubCell"/>
</dbReference>
<dbReference type="InterPro" id="IPR019366">
    <property type="entry name" value="Clusterin-associated_protein-1"/>
</dbReference>
<dbReference type="PANTHER" id="PTHR21547">
    <property type="entry name" value="CLUSTERIN ASSOCIATED PROTEIN 1"/>
    <property type="match status" value="1"/>
</dbReference>
<feature type="compositionally biased region" description="Gly residues" evidence="8">
    <location>
        <begin position="876"/>
        <end position="886"/>
    </location>
</feature>
<evidence type="ECO:0000256" key="2">
    <source>
        <dbReference type="ARBA" id="ARBA00008340"/>
    </source>
</evidence>
<feature type="region of interest" description="Disordered" evidence="8">
    <location>
        <begin position="334"/>
        <end position="393"/>
    </location>
</feature>
<comment type="subcellular location">
    <subcellularLocation>
        <location evidence="1">Cell projection</location>
        <location evidence="1">Cilium</location>
    </subcellularLocation>
</comment>
<feature type="coiled-coil region" evidence="7">
    <location>
        <begin position="200"/>
        <end position="273"/>
    </location>
</feature>
<evidence type="ECO:0000313" key="9">
    <source>
        <dbReference type="EMBL" id="KUF97514.1"/>
    </source>
</evidence>
<feature type="region of interest" description="Disordered" evidence="8">
    <location>
        <begin position="842"/>
        <end position="886"/>
    </location>
</feature>
<feature type="compositionally biased region" description="Basic and acidic residues" evidence="8">
    <location>
        <begin position="611"/>
        <end position="640"/>
    </location>
</feature>
<sequence length="886" mass="98745">MSFRELRNLTEMMRSLGYPRPISMENFRTPNFELVSDLLYWMVKKYDPSSSITEEIDTEDDRVEFLTQVATEVLAKARIRLNPKKLYAADGFAVKELIKLARVLYEASRIDLAAQQEPDDDDDEVSIKSLLGSRVKDPKATRQLASDITQSGAKLYDLLETELDVRDARQQAIRFLDALSTKHENSSEQKFLERSIQDILVSLQENVELTERQVVELDAEEKALAAKIKKAQTDLERSEKRLKSLQHVRPAFMDEYEKLEKELERQYAIYCERFRNLDYLQRELDLHNSREMKKLAENDRSLKKLQKKFRDDELAILRGEQEDQIENSMLDVMESNNNSRHSGGKTRQASVSGSNQKGRGAVKKRAGSDEDSSSEGISGSGSGSSDEDDSSDESDVRLLLSLLSVRRDEADAAAGKKEVDALLQLADKDSEEWVKVSAGIVKQFRILQADGQPNDSYLHAQLEATASKVVQAVATPKRRSSSSSQVAMDDFFSLENGLLNPSLRPQVAPTAATHFTVSGEDDDANGKEDEVGVSPVKKPLHRPQMARPGTSAASTAPTRLAPAAKPPVGKKKNLTELSSEIRRKADAGRFKRQRSRISMIDINEVKQIESEKAQKAEERKKQKLMAKEKEKEKAKEKEKNAAAAAANAGESSGAVDGAAPQAAVNDEHAAIAADIFAMHQQPGPDESMQQYSQQQLQVEDDTDATDVNQQTGGDEYVPDGTQALLNAAFHSTQDIMKEVVSQQNQQIQEQQQMQQQQLQPPTYQDLYRTQQQMQMHHLAPPQQQYHQGFEPEDASMNNTNTTGMAMGFGGYNYGSTAGYYGDQFGNYGNAFGTTGYGNSAMGQQDNSMGLPPLGGRQLGFDPTQQQQQHQQQNNGGYMGGSGEYWR</sequence>
<dbReference type="Proteomes" id="UP000054636">
    <property type="component" value="Unassembled WGS sequence"/>
</dbReference>
<dbReference type="AlphaFoldDB" id="A0A0W8DMA8"/>
<protein>
    <recommendedName>
        <fullName evidence="11">Clusterin-associated protein 1</fullName>
    </recommendedName>
</protein>
<dbReference type="PANTHER" id="PTHR21547:SF0">
    <property type="entry name" value="CLUSTERIN-ASSOCIATED PROTEIN 1"/>
    <property type="match status" value="1"/>
</dbReference>
<proteinExistence type="inferred from homology"/>